<dbReference type="Gene3D" id="3.40.50.150">
    <property type="entry name" value="Vaccinia Virus protein VP39"/>
    <property type="match status" value="1"/>
</dbReference>
<dbReference type="AlphaFoldDB" id="A5G807"/>
<keyword evidence="1 4" id="KW-0489">Methyltransferase</keyword>
<feature type="domain" description="Methyltransferase small" evidence="3">
    <location>
        <begin position="32"/>
        <end position="126"/>
    </location>
</feature>
<dbReference type="GO" id="GO:0008170">
    <property type="term" value="F:N-methyltransferase activity"/>
    <property type="evidence" value="ECO:0007669"/>
    <property type="project" value="UniProtKB-ARBA"/>
</dbReference>
<dbReference type="GO" id="GO:0008757">
    <property type="term" value="F:S-adenosylmethionine-dependent methyltransferase activity"/>
    <property type="evidence" value="ECO:0007669"/>
    <property type="project" value="UniProtKB-ARBA"/>
</dbReference>
<dbReference type="InterPro" id="IPR050210">
    <property type="entry name" value="tRNA_Adenine-N(6)_MTase"/>
</dbReference>
<dbReference type="KEGG" id="gur:Gura_3774"/>
<keyword evidence="2" id="KW-0949">S-adenosyl-L-methionine</keyword>
<proteinExistence type="predicted"/>
<dbReference type="InterPro" id="IPR002052">
    <property type="entry name" value="DNA_methylase_N6_adenine_CS"/>
</dbReference>
<dbReference type="EMBL" id="CP000698">
    <property type="protein sequence ID" value="ABQ27925.1"/>
    <property type="molecule type" value="Genomic_DNA"/>
</dbReference>
<dbReference type="OrthoDB" id="5489421at2"/>
<dbReference type="PROSITE" id="PS00092">
    <property type="entry name" value="N6_MTASE"/>
    <property type="match status" value="1"/>
</dbReference>
<evidence type="ECO:0000256" key="2">
    <source>
        <dbReference type="ARBA" id="ARBA00022691"/>
    </source>
</evidence>
<dbReference type="CDD" id="cd02440">
    <property type="entry name" value="AdoMet_MTases"/>
    <property type="match status" value="1"/>
</dbReference>
<accession>A5G807</accession>
<keyword evidence="5" id="KW-1185">Reference proteome</keyword>
<keyword evidence="4" id="KW-0808">Transferase</keyword>
<dbReference type="Pfam" id="PF05175">
    <property type="entry name" value="MTS"/>
    <property type="match status" value="1"/>
</dbReference>
<dbReference type="SUPFAM" id="SSF53335">
    <property type="entry name" value="S-adenosyl-L-methionine-dependent methyltransferases"/>
    <property type="match status" value="1"/>
</dbReference>
<organism evidence="4 5">
    <name type="scientific">Geotalea uraniireducens (strain Rf4)</name>
    <name type="common">Geobacter uraniireducens</name>
    <dbReference type="NCBI Taxonomy" id="351605"/>
    <lineage>
        <taxon>Bacteria</taxon>
        <taxon>Pseudomonadati</taxon>
        <taxon>Thermodesulfobacteriota</taxon>
        <taxon>Desulfuromonadia</taxon>
        <taxon>Geobacterales</taxon>
        <taxon>Geobacteraceae</taxon>
        <taxon>Geotalea</taxon>
    </lineage>
</organism>
<evidence type="ECO:0000259" key="3">
    <source>
        <dbReference type="Pfam" id="PF05175"/>
    </source>
</evidence>
<dbReference type="RefSeq" id="WP_011940574.1">
    <property type="nucleotide sequence ID" value="NC_009483.1"/>
</dbReference>
<gene>
    <name evidence="4" type="ordered locus">Gura_3774</name>
</gene>
<dbReference type="GO" id="GO:0032259">
    <property type="term" value="P:methylation"/>
    <property type="evidence" value="ECO:0007669"/>
    <property type="project" value="UniProtKB-KW"/>
</dbReference>
<reference evidence="4 5" key="1">
    <citation type="submission" date="2007-05" db="EMBL/GenBank/DDBJ databases">
        <title>Complete sequence of Geobacter uraniireducens Rf4.</title>
        <authorList>
            <consortium name="US DOE Joint Genome Institute"/>
            <person name="Copeland A."/>
            <person name="Lucas S."/>
            <person name="Lapidus A."/>
            <person name="Barry K."/>
            <person name="Detter J.C."/>
            <person name="Glavina del Rio T."/>
            <person name="Hammon N."/>
            <person name="Israni S."/>
            <person name="Dalin E."/>
            <person name="Tice H."/>
            <person name="Pitluck S."/>
            <person name="Chertkov O."/>
            <person name="Brettin T."/>
            <person name="Bruce D."/>
            <person name="Han C."/>
            <person name="Schmutz J."/>
            <person name="Larimer F."/>
            <person name="Land M."/>
            <person name="Hauser L."/>
            <person name="Kyrpides N."/>
            <person name="Mikhailova N."/>
            <person name="Shelobolina E."/>
            <person name="Aklujkar M."/>
            <person name="Lovley D."/>
            <person name="Richardson P."/>
        </authorList>
    </citation>
    <scope>NUCLEOTIDE SEQUENCE [LARGE SCALE GENOMIC DNA]</scope>
    <source>
        <strain evidence="5">ATCC BAA-1134 / JCM 13001 / Rf4</strain>
    </source>
</reference>
<protein>
    <submittedName>
        <fullName evidence="4">Methyltransferase small</fullName>
    </submittedName>
</protein>
<dbReference type="InterPro" id="IPR007848">
    <property type="entry name" value="Small_mtfrase_dom"/>
</dbReference>
<evidence type="ECO:0000256" key="1">
    <source>
        <dbReference type="ARBA" id="ARBA00022603"/>
    </source>
</evidence>
<dbReference type="PANTHER" id="PTHR47739:SF1">
    <property type="entry name" value="TRNA1(VAL) (ADENINE(37)-N6)-METHYLTRANSFERASE"/>
    <property type="match status" value="1"/>
</dbReference>
<dbReference type="Proteomes" id="UP000006695">
    <property type="component" value="Chromosome"/>
</dbReference>
<evidence type="ECO:0000313" key="4">
    <source>
        <dbReference type="EMBL" id="ABQ27925.1"/>
    </source>
</evidence>
<dbReference type="HOGENOM" id="CLU_061983_3_1_7"/>
<evidence type="ECO:0000313" key="5">
    <source>
        <dbReference type="Proteomes" id="UP000006695"/>
    </source>
</evidence>
<dbReference type="InterPro" id="IPR029063">
    <property type="entry name" value="SAM-dependent_MTases_sf"/>
</dbReference>
<name>A5G807_GEOUR</name>
<dbReference type="GO" id="GO:0003676">
    <property type="term" value="F:nucleic acid binding"/>
    <property type="evidence" value="ECO:0007669"/>
    <property type="project" value="InterPro"/>
</dbReference>
<sequence>MKGEETVDELRRHRLSIGQPRDGYRFSLDPLLLCDFAAIRTGERAIDLGSGCGIIPLILAREAEDVTVTGVEFQALLADLALRNVSINGLGDRISILAADITSLKGVFPVSSFDLVVSNPPYRRAGTGRVSPRAGRDKARHESTACLTDFLTAAKYLVKPGGRICFIYHPSRLVELFAEAALLKLAPLRLRMVHGNDISGAGMFLVELVKGRRGDLSVLPPLIVYAGDGGYSSEMQHICWGNDAEQQEDSSCFAGL</sequence>
<dbReference type="PANTHER" id="PTHR47739">
    <property type="entry name" value="TRNA1(VAL) (ADENINE(37)-N6)-METHYLTRANSFERASE"/>
    <property type="match status" value="1"/>
</dbReference>
<dbReference type="STRING" id="351605.Gura_3774"/>